<keyword evidence="1" id="KW-1133">Transmembrane helix</keyword>
<feature type="transmembrane region" description="Helical" evidence="1">
    <location>
        <begin position="78"/>
        <end position="96"/>
    </location>
</feature>
<dbReference type="Pfam" id="PF11911">
    <property type="entry name" value="DUF3429"/>
    <property type="match status" value="1"/>
</dbReference>
<keyword evidence="1" id="KW-0812">Transmembrane</keyword>
<name>A0ABW0NXQ5_9HYPH</name>
<feature type="transmembrane region" description="Helical" evidence="1">
    <location>
        <begin position="102"/>
        <end position="120"/>
    </location>
</feature>
<reference evidence="3" key="1">
    <citation type="journal article" date="2019" name="Int. J. Syst. Evol. Microbiol.">
        <title>The Global Catalogue of Microorganisms (GCM) 10K type strain sequencing project: providing services to taxonomists for standard genome sequencing and annotation.</title>
        <authorList>
            <consortium name="The Broad Institute Genomics Platform"/>
            <consortium name="The Broad Institute Genome Sequencing Center for Infectious Disease"/>
            <person name="Wu L."/>
            <person name="Ma J."/>
        </authorList>
    </citation>
    <scope>NUCLEOTIDE SEQUENCE [LARGE SCALE GENOMIC DNA]</scope>
    <source>
        <strain evidence="3">CCUG 43117</strain>
    </source>
</reference>
<organism evidence="2 3">
    <name type="scientific">Bosea massiliensis</name>
    <dbReference type="NCBI Taxonomy" id="151419"/>
    <lineage>
        <taxon>Bacteria</taxon>
        <taxon>Pseudomonadati</taxon>
        <taxon>Pseudomonadota</taxon>
        <taxon>Alphaproteobacteria</taxon>
        <taxon>Hyphomicrobiales</taxon>
        <taxon>Boseaceae</taxon>
        <taxon>Bosea</taxon>
    </lineage>
</organism>
<feature type="transmembrane region" description="Helical" evidence="1">
    <location>
        <begin position="12"/>
        <end position="35"/>
    </location>
</feature>
<dbReference type="InterPro" id="IPR021836">
    <property type="entry name" value="DUF3429"/>
</dbReference>
<dbReference type="PANTHER" id="PTHR15887:SF1">
    <property type="entry name" value="TRANSMEMBRANE PROTEIN 69"/>
    <property type="match status" value="1"/>
</dbReference>
<accession>A0ABW0NXQ5</accession>
<dbReference type="RefSeq" id="WP_066719234.1">
    <property type="nucleotide sequence ID" value="NZ_JBHSLU010000002.1"/>
</dbReference>
<keyword evidence="1" id="KW-0472">Membrane</keyword>
<protein>
    <submittedName>
        <fullName evidence="2">DUF3429 domain-containing protein</fullName>
    </submittedName>
</protein>
<feature type="transmembrane region" description="Helical" evidence="1">
    <location>
        <begin position="47"/>
        <end position="66"/>
    </location>
</feature>
<gene>
    <name evidence="2" type="ORF">ACFPN9_00160</name>
</gene>
<comment type="caution">
    <text evidence="2">The sequence shown here is derived from an EMBL/GenBank/DDBJ whole genome shotgun (WGS) entry which is preliminary data.</text>
</comment>
<dbReference type="PANTHER" id="PTHR15887">
    <property type="entry name" value="TRANSMEMBRANE PROTEIN 69"/>
    <property type="match status" value="1"/>
</dbReference>
<proteinExistence type="predicted"/>
<dbReference type="EMBL" id="JBHSLU010000002">
    <property type="protein sequence ID" value="MFC5503664.1"/>
    <property type="molecule type" value="Genomic_DNA"/>
</dbReference>
<dbReference type="Proteomes" id="UP001596060">
    <property type="component" value="Unassembled WGS sequence"/>
</dbReference>
<feature type="transmembrane region" description="Helical" evidence="1">
    <location>
        <begin position="132"/>
        <end position="150"/>
    </location>
</feature>
<keyword evidence="3" id="KW-1185">Reference proteome</keyword>
<evidence type="ECO:0000313" key="3">
    <source>
        <dbReference type="Proteomes" id="UP001596060"/>
    </source>
</evidence>
<evidence type="ECO:0000313" key="2">
    <source>
        <dbReference type="EMBL" id="MFC5503664.1"/>
    </source>
</evidence>
<sequence>MSSEKTIPSAALALGAAGVIPFLACTAGLAAGFAVPGIGGGERLSQALIVYGVAILSFLGGVRWGIAMGYESEAAQRRDFVIAVIPALIGWGAALLAPGAALWTLCVAFILLGLMDYGLYCREVAAEWYGRLRLGLSAAVAVLLGVAAAAA</sequence>
<evidence type="ECO:0000256" key="1">
    <source>
        <dbReference type="SAM" id="Phobius"/>
    </source>
</evidence>